<feature type="region of interest" description="Disordered" evidence="1">
    <location>
        <begin position="27"/>
        <end position="66"/>
    </location>
</feature>
<reference evidence="3" key="1">
    <citation type="journal article" date="2019" name="Int. J. Syst. Evol. Microbiol.">
        <title>The Global Catalogue of Microorganisms (GCM) 10K type strain sequencing project: providing services to taxonomists for standard genome sequencing and annotation.</title>
        <authorList>
            <consortium name="The Broad Institute Genomics Platform"/>
            <consortium name="The Broad Institute Genome Sequencing Center for Infectious Disease"/>
            <person name="Wu L."/>
            <person name="Ma J."/>
        </authorList>
    </citation>
    <scope>NUCLEOTIDE SEQUENCE [LARGE SCALE GENOMIC DNA]</scope>
    <source>
        <strain evidence="3">JCM 4586</strain>
    </source>
</reference>
<evidence type="ECO:0000256" key="1">
    <source>
        <dbReference type="SAM" id="MobiDB-lite"/>
    </source>
</evidence>
<gene>
    <name evidence="2" type="ORF">GCM10010324_18590</name>
</gene>
<comment type="caution">
    <text evidence="2">The sequence shown here is derived from an EMBL/GenBank/DDBJ whole genome shotgun (WGS) entry which is preliminary data.</text>
</comment>
<protein>
    <submittedName>
        <fullName evidence="2">Uncharacterized protein</fullName>
    </submittedName>
</protein>
<accession>A0ABQ2Y816</accession>
<dbReference type="EMBL" id="BMUT01000003">
    <property type="protein sequence ID" value="GGX73593.1"/>
    <property type="molecule type" value="Genomic_DNA"/>
</dbReference>
<organism evidence="2 3">
    <name type="scientific">Streptomyces hiroshimensis</name>
    <dbReference type="NCBI Taxonomy" id="66424"/>
    <lineage>
        <taxon>Bacteria</taxon>
        <taxon>Bacillati</taxon>
        <taxon>Actinomycetota</taxon>
        <taxon>Actinomycetes</taxon>
        <taxon>Kitasatosporales</taxon>
        <taxon>Streptomycetaceae</taxon>
        <taxon>Streptomyces</taxon>
    </lineage>
</organism>
<dbReference type="Proteomes" id="UP000659223">
    <property type="component" value="Unassembled WGS sequence"/>
</dbReference>
<proteinExistence type="predicted"/>
<evidence type="ECO:0000313" key="3">
    <source>
        <dbReference type="Proteomes" id="UP000659223"/>
    </source>
</evidence>
<keyword evidence="3" id="KW-1185">Reference proteome</keyword>
<name>A0ABQ2Y816_9ACTN</name>
<sequence>MRIPDCSLSPRPATHWFSPSYLAWGGGAGGSASDWAIRGPRRETPGRYGPGRGGGGRPADSRASGR</sequence>
<evidence type="ECO:0000313" key="2">
    <source>
        <dbReference type="EMBL" id="GGX73593.1"/>
    </source>
</evidence>
<feature type="compositionally biased region" description="Gly residues" evidence="1">
    <location>
        <begin position="48"/>
        <end position="57"/>
    </location>
</feature>